<evidence type="ECO:0000313" key="2">
    <source>
        <dbReference type="EMBL" id="CUV09432.1"/>
    </source>
</evidence>
<dbReference type="EMBL" id="FAXC01000247">
    <property type="protein sequence ID" value="CUV09432.1"/>
    <property type="molecule type" value="Genomic_DNA"/>
</dbReference>
<dbReference type="Pfam" id="PF02447">
    <property type="entry name" value="GntP_permease"/>
    <property type="match status" value="1"/>
</dbReference>
<reference evidence="2" key="1">
    <citation type="submission" date="2015-10" db="EMBL/GenBank/DDBJ databases">
        <authorList>
            <person name="Gilbert D.G."/>
        </authorList>
    </citation>
    <scope>NUCLEOTIDE SEQUENCE</scope>
</reference>
<dbReference type="InterPro" id="IPR003474">
    <property type="entry name" value="Glcn_transporter"/>
</dbReference>
<dbReference type="PANTHER" id="PTHR30354:SF25">
    <property type="entry name" value="INNER MEMBRANE PERMEASE YGBN"/>
    <property type="match status" value="1"/>
</dbReference>
<gene>
    <name evidence="2" type="ORF">MGWOODY_Mmi529</name>
</gene>
<feature type="transmembrane region" description="Helical" evidence="1">
    <location>
        <begin position="27"/>
        <end position="49"/>
    </location>
</feature>
<keyword evidence="1" id="KW-1133">Transmembrane helix</keyword>
<dbReference type="GO" id="GO:0005886">
    <property type="term" value="C:plasma membrane"/>
    <property type="evidence" value="ECO:0007669"/>
    <property type="project" value="TreeGrafter"/>
</dbReference>
<feature type="transmembrane region" description="Helical" evidence="1">
    <location>
        <begin position="261"/>
        <end position="284"/>
    </location>
</feature>
<feature type="transmembrane region" description="Helical" evidence="1">
    <location>
        <begin position="384"/>
        <end position="403"/>
    </location>
</feature>
<dbReference type="PIRSF" id="PIRSF002746">
    <property type="entry name" value="Gluconate_transporter"/>
    <property type="match status" value="1"/>
</dbReference>
<feature type="transmembrane region" description="Helical" evidence="1">
    <location>
        <begin position="5"/>
        <end position="21"/>
    </location>
</feature>
<feature type="transmembrane region" description="Helical" evidence="1">
    <location>
        <begin position="102"/>
        <end position="131"/>
    </location>
</feature>
<sequence length="448" mass="47624">MDYHLLAAVLISIALLLLLILRLKIQAFLALLIASMAAGILAGMPPTIIIDSMKKGMGDTLGFVATVVGLGALFGALLERSGGARSLANYMLEKMSLERAPWAMVGTGLMVSIPVFFDVAFIILVPIIYALQRQTGKSLLFFGMPLLAGLAVAHGFIPPTPGPVAVAHILGADLGYVILFGLVVGIPAAVISGPIFGSYVSNRIKVPIPNYMEETSKDNNSHVHPGMIITIIFIPILLMVMNTAVKHIPQTAWSIPSAFTIWIGLIGHPFTALIIANLLAWYFLGLRQGMTKDDIQEIWSKSMAPAGLIILLTGAGGMFKQILIDTGAGAMLAKSLTGDTTTPIMFAFICSLLVRVIQGSATVAMITSAGLTAPLLLSFTGAEVYKALVVIAIASGATMMSHVNDSGFWLVNRYFGLTERQTLQSWTILTVILGLTAFSIALILSMVI</sequence>
<name>A0A160VGC8_9ZZZZ</name>
<accession>A0A160VGC8</accession>
<evidence type="ECO:0000256" key="1">
    <source>
        <dbReference type="SAM" id="Phobius"/>
    </source>
</evidence>
<protein>
    <submittedName>
        <fullName evidence="2">Low-affinity gluconate/H+ symporter GntU</fullName>
    </submittedName>
</protein>
<dbReference type="GO" id="GO:0015128">
    <property type="term" value="F:gluconate transmembrane transporter activity"/>
    <property type="evidence" value="ECO:0007669"/>
    <property type="project" value="InterPro"/>
</dbReference>
<feature type="transmembrane region" description="Helical" evidence="1">
    <location>
        <begin position="423"/>
        <end position="447"/>
    </location>
</feature>
<feature type="transmembrane region" description="Helical" evidence="1">
    <location>
        <begin position="344"/>
        <end position="377"/>
    </location>
</feature>
<feature type="transmembrane region" description="Helical" evidence="1">
    <location>
        <begin position="177"/>
        <end position="201"/>
    </location>
</feature>
<feature type="transmembrane region" description="Helical" evidence="1">
    <location>
        <begin position="138"/>
        <end position="157"/>
    </location>
</feature>
<dbReference type="NCBIfam" id="TIGR00791">
    <property type="entry name" value="gntP"/>
    <property type="match status" value="1"/>
</dbReference>
<proteinExistence type="predicted"/>
<feature type="transmembrane region" description="Helical" evidence="1">
    <location>
        <begin position="222"/>
        <end position="241"/>
    </location>
</feature>
<dbReference type="PANTHER" id="PTHR30354">
    <property type="entry name" value="GNT FAMILY GLUCONATE TRANSPORTER"/>
    <property type="match status" value="1"/>
</dbReference>
<dbReference type="AlphaFoldDB" id="A0A160VGC8"/>
<feature type="transmembrane region" description="Helical" evidence="1">
    <location>
        <begin position="305"/>
        <end position="324"/>
    </location>
</feature>
<organism evidence="2">
    <name type="scientific">hydrothermal vent metagenome</name>
    <dbReference type="NCBI Taxonomy" id="652676"/>
    <lineage>
        <taxon>unclassified sequences</taxon>
        <taxon>metagenomes</taxon>
        <taxon>ecological metagenomes</taxon>
    </lineage>
</organism>
<keyword evidence="1" id="KW-0472">Membrane</keyword>
<keyword evidence="1" id="KW-0812">Transmembrane</keyword>